<evidence type="ECO:0000313" key="2">
    <source>
        <dbReference type="Proteomes" id="UP000033546"/>
    </source>
</evidence>
<dbReference type="RefSeq" id="WP_045804448.1">
    <property type="nucleotide sequence ID" value="NZ_LANU01000001.1"/>
</dbReference>
<dbReference type="EMBL" id="LANU01000001">
    <property type="protein sequence ID" value="KJV65832.1"/>
    <property type="molecule type" value="Genomic_DNA"/>
</dbReference>
<reference evidence="1 2" key="1">
    <citation type="submission" date="2015-02" db="EMBL/GenBank/DDBJ databases">
        <title>Genome Sequencing of Rickettsiales.</title>
        <authorList>
            <person name="Daugherty S.C."/>
            <person name="Su Q."/>
            <person name="Abolude K."/>
            <person name="Beier-Sexton M."/>
            <person name="Carlyon J.A."/>
            <person name="Carter R."/>
            <person name="Day N.P."/>
            <person name="Dumler S.J."/>
            <person name="Dyachenko V."/>
            <person name="Godinez A."/>
            <person name="Kurtti T.J."/>
            <person name="Lichay M."/>
            <person name="Mullins K.E."/>
            <person name="Ott S."/>
            <person name="Pappas-Brown V."/>
            <person name="Paris D.H."/>
            <person name="Patel P."/>
            <person name="Richards A.L."/>
            <person name="Sadzewicz L."/>
            <person name="Sears K."/>
            <person name="Seidman D."/>
            <person name="Sengamalay N."/>
            <person name="Stenos J."/>
            <person name="Tallon L.J."/>
            <person name="Vincent G."/>
            <person name="Fraser C.M."/>
            <person name="Munderloh U."/>
            <person name="Dunning-Hotopp J.C."/>
        </authorList>
    </citation>
    <scope>NUCLEOTIDE SEQUENCE [LARGE SCALE GENOMIC DNA]</scope>
    <source>
        <strain evidence="1 2">EmCRT</strain>
    </source>
</reference>
<dbReference type="Proteomes" id="UP000033546">
    <property type="component" value="Unassembled WGS sequence"/>
</dbReference>
<dbReference type="Gene3D" id="3.40.50.300">
    <property type="entry name" value="P-loop containing nucleotide triphosphate hydrolases"/>
    <property type="match status" value="1"/>
</dbReference>
<name>A0A0F3NDP2_9RICK</name>
<dbReference type="Gene3D" id="3.30.450.90">
    <property type="match status" value="1"/>
</dbReference>
<protein>
    <submittedName>
        <fullName evidence="1">Putative pilus retraction ATPase PilT</fullName>
    </submittedName>
</protein>
<proteinExistence type="predicted"/>
<comment type="caution">
    <text evidence="1">The sequence shown here is derived from an EMBL/GenBank/DDBJ whole genome shotgun (WGS) entry which is preliminary data.</text>
</comment>
<sequence length="337" mass="38730">MLLFKQLIQSSIGYSSDYLYLTSNNPPAIRRYNNIKFLQIKSLYRQEIEEIIKSILKAEEYNIYLAQGFFNTTLNFNKSYQLHIHISHTTQSVKIIVDIIKNEFTAAPEFEKELHKIISLYSKGLLLLTGNICNSNILSFMLNQINNNQKKHVLIFSNDQVLIPKSNKALISIYNLSEAEPTFIKNQAADIVFFSNFNNVNLVRTAIMCINMGLLAIAFTDAISCLCALEGIIVLFPHRESILKILSTHLIAIITQVFINNTSSDNLYLHEIIECDTTIQKFIIEDNLPEIKNSGIIKKINQLIEKNQIHYHDVQNILKNLSNTNQLYTESEYNDLF</sequence>
<dbReference type="InterPro" id="IPR027417">
    <property type="entry name" value="P-loop_NTPase"/>
</dbReference>
<gene>
    <name evidence="1" type="ORF">EMUCRT_0012</name>
</gene>
<dbReference type="PATRIC" id="fig|1359167.3.peg.12"/>
<evidence type="ECO:0000313" key="1">
    <source>
        <dbReference type="EMBL" id="KJV65832.1"/>
    </source>
</evidence>
<organism evidence="1 2">
    <name type="scientific">Ehrlichia cf. muris str. EmCRT</name>
    <dbReference type="NCBI Taxonomy" id="1359167"/>
    <lineage>
        <taxon>Bacteria</taxon>
        <taxon>Pseudomonadati</taxon>
        <taxon>Pseudomonadota</taxon>
        <taxon>Alphaproteobacteria</taxon>
        <taxon>Rickettsiales</taxon>
        <taxon>Anaplasmataceae</taxon>
        <taxon>Ehrlichia</taxon>
    </lineage>
</organism>
<dbReference type="AlphaFoldDB" id="A0A0F3NDP2"/>
<accession>A0A0F3NDP2</accession>